<evidence type="ECO:0008006" key="3">
    <source>
        <dbReference type="Google" id="ProtNLM"/>
    </source>
</evidence>
<reference evidence="2" key="1">
    <citation type="submission" date="2016-06" db="EMBL/GenBank/DDBJ databases">
        <authorList>
            <person name="Sutton G."/>
            <person name="Brinkac L."/>
            <person name="Sanka R."/>
            <person name="Adams M."/>
            <person name="Lau E."/>
            <person name="Garcia-Basteiro A."/>
            <person name="Lopez-Varela E."/>
            <person name="Palencia S."/>
        </authorList>
    </citation>
    <scope>NUCLEOTIDE SEQUENCE [LARGE SCALE GENOMIC DNA]</scope>
    <source>
        <strain evidence="2">1127319.6</strain>
    </source>
</reference>
<dbReference type="InterPro" id="IPR020132">
    <property type="entry name" value="Gp24/Gp25"/>
</dbReference>
<dbReference type="AlphaFoldDB" id="A0A1A3H102"/>
<name>A0A1A3H102_MYCMU</name>
<sequence>MSNIFTLDSLREEIEKEFAPAKAVLSDGTEIILRSLIRLGKSDRKAVSASIEAFQARLAKQEAGEELTIDDVDYITDQVCSVLETVAAANGKRLVREIGGDFQLAVSVLTQWQEATQLGEAESSPESSTETASS</sequence>
<dbReference type="Proteomes" id="UP000093898">
    <property type="component" value="Unassembled WGS sequence"/>
</dbReference>
<organism evidence="1 2">
    <name type="scientific">Mycolicibacterium mucogenicum</name>
    <name type="common">Mycobacterium mucogenicum</name>
    <dbReference type="NCBI Taxonomy" id="56689"/>
    <lineage>
        <taxon>Bacteria</taxon>
        <taxon>Bacillati</taxon>
        <taxon>Actinomycetota</taxon>
        <taxon>Actinomycetes</taxon>
        <taxon>Mycobacteriales</taxon>
        <taxon>Mycobacteriaceae</taxon>
        <taxon>Mycolicibacterium</taxon>
    </lineage>
</organism>
<evidence type="ECO:0000313" key="1">
    <source>
        <dbReference type="EMBL" id="OBJ41323.1"/>
    </source>
</evidence>
<accession>A0A1A3H102</accession>
<comment type="caution">
    <text evidence="1">The sequence shown here is derived from an EMBL/GenBank/DDBJ whole genome shotgun (WGS) entry which is preliminary data.</text>
</comment>
<dbReference type="OrthoDB" id="3695419at2"/>
<gene>
    <name evidence="1" type="ORF">A5630_23065</name>
</gene>
<proteinExistence type="predicted"/>
<evidence type="ECO:0000313" key="2">
    <source>
        <dbReference type="Proteomes" id="UP000093898"/>
    </source>
</evidence>
<protein>
    <recommendedName>
        <fullName evidence="3">Tail assembly chaperone</fullName>
    </recommendedName>
</protein>
<dbReference type="EMBL" id="LZLC01000134">
    <property type="protein sequence ID" value="OBJ41323.1"/>
    <property type="molecule type" value="Genomic_DNA"/>
</dbReference>
<dbReference type="RefSeq" id="WP_064981584.1">
    <property type="nucleotide sequence ID" value="NZ_LZLC01000134.1"/>
</dbReference>
<dbReference type="Pfam" id="PF17388">
    <property type="entry name" value="GP24_25"/>
    <property type="match status" value="1"/>
</dbReference>